<feature type="domain" description="Schlafen group 3-like DNA/RNA helicase" evidence="1">
    <location>
        <begin position="137"/>
        <end position="500"/>
    </location>
</feature>
<evidence type="ECO:0000313" key="3">
    <source>
        <dbReference type="Proteomes" id="UP000006310"/>
    </source>
</evidence>
<dbReference type="SUPFAM" id="SSF52540">
    <property type="entry name" value="P-loop containing nucleoside triphosphate hydrolases"/>
    <property type="match status" value="1"/>
</dbReference>
<dbReference type="OMA" id="LRMGSYW"/>
<dbReference type="InterPro" id="IPR018647">
    <property type="entry name" value="SLFN_3-like_DNA/RNA_helicase"/>
</dbReference>
<protein>
    <recommendedName>
        <fullName evidence="1">Schlafen group 3-like DNA/RNA helicase domain-containing protein</fullName>
    </recommendedName>
</protein>
<reference evidence="3" key="2">
    <citation type="submission" date="2012-08" db="EMBL/GenBank/DDBJ databases">
        <title>Genome sequence of Kazachstania naganishii.</title>
        <authorList>
            <person name="Gordon J.L."/>
            <person name="Armisen D."/>
            <person name="Proux-Wera E."/>
            <person name="OhEigeartaigh S.S."/>
            <person name="Byrne K.P."/>
            <person name="Wolfe K.H."/>
        </authorList>
    </citation>
    <scope>NUCLEOTIDE SEQUENCE [LARGE SCALE GENOMIC DNA]</scope>
    <source>
        <strain evidence="3">ATCC MYA-139 / BCRC 22969 / CBS 8797 / CCRC 22969 / KCTC 17520 / NBRC 10181 / NCYC 3082</strain>
    </source>
</reference>
<evidence type="ECO:0000313" key="2">
    <source>
        <dbReference type="EMBL" id="CCK69828.1"/>
    </source>
</evidence>
<dbReference type="eggNOG" id="ENOG502QRC1">
    <property type="taxonomic scope" value="Eukaryota"/>
</dbReference>
<dbReference type="EMBL" id="HE978317">
    <property type="protein sequence ID" value="CCK69828.1"/>
    <property type="molecule type" value="Genomic_DNA"/>
</dbReference>
<dbReference type="Proteomes" id="UP000006310">
    <property type="component" value="Chromosome 4"/>
</dbReference>
<dbReference type="InterPro" id="IPR027417">
    <property type="entry name" value="P-loop_NTPase"/>
</dbReference>
<dbReference type="OrthoDB" id="411123at2759"/>
<dbReference type="HOGENOM" id="CLU_009521_0_0_1"/>
<dbReference type="GeneID" id="34525517"/>
<reference evidence="2 3" key="1">
    <citation type="journal article" date="2011" name="Proc. Natl. Acad. Sci. U.S.A.">
        <title>Evolutionary erosion of yeast sex chromosomes by mating-type switching accidents.</title>
        <authorList>
            <person name="Gordon J.L."/>
            <person name="Armisen D."/>
            <person name="Proux-Wera E."/>
            <person name="Oheigeartaigh S.S."/>
            <person name="Byrne K.P."/>
            <person name="Wolfe K.H."/>
        </authorList>
    </citation>
    <scope>NUCLEOTIDE SEQUENCE [LARGE SCALE GENOMIC DNA]</scope>
    <source>
        <strain evidence="3">ATCC MYA-139 / BCRC 22969 / CBS 8797 / CCRC 22969 / KCTC 17520 / NBRC 10181 / NCYC 3082</strain>
    </source>
</reference>
<dbReference type="KEGG" id="kng:KNAG_0D00760"/>
<keyword evidence="3" id="KW-1185">Reference proteome</keyword>
<organism evidence="2 3">
    <name type="scientific">Huiozyma naganishii (strain ATCC MYA-139 / BCRC 22969 / CBS 8797 / KCTC 17520 / NBRC 10181 / NCYC 3082 / Yp74L-3)</name>
    <name type="common">Yeast</name>
    <name type="synonym">Kazachstania naganishii</name>
    <dbReference type="NCBI Taxonomy" id="1071383"/>
    <lineage>
        <taxon>Eukaryota</taxon>
        <taxon>Fungi</taxon>
        <taxon>Dikarya</taxon>
        <taxon>Ascomycota</taxon>
        <taxon>Saccharomycotina</taxon>
        <taxon>Saccharomycetes</taxon>
        <taxon>Saccharomycetales</taxon>
        <taxon>Saccharomycetaceae</taxon>
        <taxon>Huiozyma</taxon>
    </lineage>
</organism>
<accession>J7RJZ4</accession>
<name>J7RJZ4_HUIN7</name>
<gene>
    <name evidence="2" type="primary">KNAG0D00760</name>
    <name evidence="2" type="ordered locus">KNAG_0D00760</name>
</gene>
<dbReference type="AlphaFoldDB" id="J7RJZ4"/>
<dbReference type="Gene3D" id="3.40.50.300">
    <property type="entry name" value="P-loop containing nucleotide triphosphate hydrolases"/>
    <property type="match status" value="1"/>
</dbReference>
<sequence>MLLSRGGSRLCLRRARVSWDFGGGYPEIDRCGRYIISWSVTPSLLLLFRWQVHRCISTGVRRSTRQMTVSKAENVRNRKRVKRAGAGRDLADVESAAMNSLSHVELSEEQTQLREKVLQFVKENLPQGQTPDTGKPAMFVIQGDAGTGKSVVLNSLFNEIQRLSVSSEEKTPLQGSRNYLVVNHPEMLKLYLRICRHYKYIARQSLERPTSLINTLQKEKRLADVVIVDEGHLLATAKDAFKRFYGENHLEELMSLAKVLIIVYDDKQALRMGCYWDDGTKGDGANLMKYYESVPKNRRHWYNLKQQFRVAAPSDILDWINTLSVDAKIPKFPASARDPATSFELKIWGNCGDMYEALKEKNAQYGQCRMLSTYDFPYRLDGKDYFVECGDSFKLRWDRYQPRAVLPWSERPDSIDEVGSVYTVQGFDLHYAGVILGRSIGYDDKNDCLKLRPELYDDHAGFTKKKNIHNPNQVKHKIIMNSINVLLTRGTKGLYVYAYDDALRERLLQTVSK</sequence>
<evidence type="ECO:0000259" key="1">
    <source>
        <dbReference type="Pfam" id="PF09848"/>
    </source>
</evidence>
<dbReference type="Pfam" id="PF09848">
    <property type="entry name" value="SLFN-g3_helicase"/>
    <property type="match status" value="1"/>
</dbReference>
<proteinExistence type="predicted"/>
<dbReference type="RefSeq" id="XP_022464074.1">
    <property type="nucleotide sequence ID" value="XM_022607483.1"/>
</dbReference>